<comment type="similarity">
    <text evidence="1 5">Belongs to the V-ATPase F subunit family.</text>
</comment>
<keyword evidence="4 5" id="KW-0406">Ion transport</keyword>
<evidence type="ECO:0000313" key="6">
    <source>
        <dbReference type="EMBL" id="CCO17129.1"/>
    </source>
</evidence>
<keyword evidence="2 5" id="KW-0813">Transport</keyword>
<reference evidence="6 7" key="1">
    <citation type="submission" date="2011-10" db="EMBL/GenBank/DDBJ databases">
        <authorList>
            <person name="Genoscope - CEA"/>
        </authorList>
    </citation>
    <scope>NUCLEOTIDE SEQUENCE [LARGE SCALE GENOMIC DNA]</scope>
    <source>
        <strain evidence="6 7">RCC 1105</strain>
    </source>
</reference>
<dbReference type="GO" id="GO:0033180">
    <property type="term" value="C:proton-transporting V-type ATPase, V1 domain"/>
    <property type="evidence" value="ECO:0007669"/>
    <property type="project" value="InterPro"/>
</dbReference>
<gene>
    <name evidence="6" type="ORF">Bathy06g04990</name>
</gene>
<dbReference type="RefSeq" id="XP_007512529.1">
    <property type="nucleotide sequence ID" value="XM_007512467.1"/>
</dbReference>
<dbReference type="PANTHER" id="PTHR13861:SF2">
    <property type="entry name" value="V-TYPE PROTON ATPASE SUBUNIT F"/>
    <property type="match status" value="1"/>
</dbReference>
<dbReference type="PIRSF" id="PIRSF015945">
    <property type="entry name" value="ATPase_V1_F_euk"/>
    <property type="match status" value="1"/>
</dbReference>
<evidence type="ECO:0000313" key="7">
    <source>
        <dbReference type="Proteomes" id="UP000198341"/>
    </source>
</evidence>
<dbReference type="GO" id="GO:0046961">
    <property type="term" value="F:proton-transporting ATPase activity, rotational mechanism"/>
    <property type="evidence" value="ECO:0007669"/>
    <property type="project" value="InterPro"/>
</dbReference>
<dbReference type="InterPro" id="IPR005772">
    <property type="entry name" value="ATPase_V1-cplx_fsu_euk"/>
</dbReference>
<dbReference type="GeneID" id="19015480"/>
<evidence type="ECO:0000256" key="2">
    <source>
        <dbReference type="ARBA" id="ARBA00022448"/>
    </source>
</evidence>
<dbReference type="OrthoDB" id="10261947at2759"/>
<dbReference type="PANTHER" id="PTHR13861">
    <property type="entry name" value="VACUOLAR ATP SYNTHASE SUBUNIT F"/>
    <property type="match status" value="1"/>
</dbReference>
<dbReference type="AlphaFoldDB" id="K8EGL0"/>
<name>K8EGL0_9CHLO</name>
<evidence type="ECO:0000256" key="4">
    <source>
        <dbReference type="ARBA" id="ARBA00023065"/>
    </source>
</evidence>
<organism evidence="6 7">
    <name type="scientific">Bathycoccus prasinos</name>
    <dbReference type="NCBI Taxonomy" id="41875"/>
    <lineage>
        <taxon>Eukaryota</taxon>
        <taxon>Viridiplantae</taxon>
        <taxon>Chlorophyta</taxon>
        <taxon>Mamiellophyceae</taxon>
        <taxon>Mamiellales</taxon>
        <taxon>Bathycoccaceae</taxon>
        <taxon>Bathycoccus</taxon>
    </lineage>
</organism>
<evidence type="ECO:0000256" key="5">
    <source>
        <dbReference type="PIRNR" id="PIRNR015945"/>
    </source>
</evidence>
<accession>K8EGL0</accession>
<comment type="subunit">
    <text evidence="5">V-ATPase is a heteromultimeric enzyme made up of two complexes: the ATP-hydrolytic V1 complex and the proton translocation V0 complex.</text>
</comment>
<dbReference type="Proteomes" id="UP000198341">
    <property type="component" value="Chromosome 6"/>
</dbReference>
<dbReference type="Gene3D" id="3.40.50.10580">
    <property type="entry name" value="ATPase, V1 complex, subunit F"/>
    <property type="match status" value="1"/>
</dbReference>
<dbReference type="STRING" id="41875.K8EGL0"/>
<dbReference type="NCBIfam" id="TIGR01101">
    <property type="entry name" value="V_ATP_synt_F"/>
    <property type="match status" value="1"/>
</dbReference>
<evidence type="ECO:0000256" key="1">
    <source>
        <dbReference type="ARBA" id="ARBA00010148"/>
    </source>
</evidence>
<keyword evidence="3 5" id="KW-0375">Hydrogen ion transport</keyword>
<keyword evidence="7" id="KW-1185">Reference proteome</keyword>
<dbReference type="Pfam" id="PF01990">
    <property type="entry name" value="ATP-synt_F"/>
    <property type="match status" value="1"/>
</dbReference>
<comment type="function">
    <text evidence="5">Subunit of the V1 complex of vacuolar(H+)-ATPase (V-ATPase), a multisubunit enzyme composed of a peripheral complex (V1) that hydrolyzes ATP and a membrane integral complex (V0) that translocates protons. V-ATPase is responsible for acidifying and maintaining the pH of intracellular compartments.</text>
</comment>
<dbReference type="InterPro" id="IPR036906">
    <property type="entry name" value="ATPase_V1_fsu_sf"/>
</dbReference>
<dbReference type="eggNOG" id="KOG3432">
    <property type="taxonomic scope" value="Eukaryota"/>
</dbReference>
<proteinExistence type="inferred from homology"/>
<sequence>MSAATASNAAAVAASSSEGSLLAVIGDEDTVTGFLLAGIGNLDARRKSNFLIVKPDTSRREMEDAFKDFTTREDVAVVLIAQFVANEIRYLVNEYAEPIPAVLEIPSPDHPYDPSADSILNRVKHLLGAGNDGL</sequence>
<evidence type="ECO:0000256" key="3">
    <source>
        <dbReference type="ARBA" id="ARBA00022781"/>
    </source>
</evidence>
<protein>
    <recommendedName>
        <fullName evidence="5">V-type proton ATPase subunit F</fullName>
    </recommendedName>
</protein>
<dbReference type="SUPFAM" id="SSF159468">
    <property type="entry name" value="AtpF-like"/>
    <property type="match status" value="1"/>
</dbReference>
<dbReference type="KEGG" id="bpg:Bathy06g04990"/>
<dbReference type="FunFam" id="3.40.50.10580:FF:000004">
    <property type="entry name" value="V-type proton ATPase subunit F"/>
    <property type="match status" value="1"/>
</dbReference>
<dbReference type="EMBL" id="FO082273">
    <property type="protein sequence ID" value="CCO17129.1"/>
    <property type="molecule type" value="Genomic_DNA"/>
</dbReference>
<dbReference type="InterPro" id="IPR008218">
    <property type="entry name" value="ATPase_V1-cplx_f_g_su"/>
</dbReference>